<dbReference type="Pfam" id="PF13320">
    <property type="entry name" value="GH123_cat"/>
    <property type="match status" value="1"/>
</dbReference>
<reference evidence="2" key="1">
    <citation type="submission" date="2020-08" db="EMBL/GenBank/DDBJ databases">
        <title>Genome public.</title>
        <authorList>
            <person name="Liu C."/>
            <person name="Sun Q."/>
        </authorList>
    </citation>
    <scope>NUCLEOTIDE SEQUENCE</scope>
    <source>
        <strain evidence="2">NSJ-12</strain>
    </source>
</reference>
<organism evidence="2 3">
    <name type="scientific">Zhenhengia yiwuensis</name>
    <dbReference type="NCBI Taxonomy" id="2763666"/>
    <lineage>
        <taxon>Bacteria</taxon>
        <taxon>Bacillati</taxon>
        <taxon>Bacillota</taxon>
        <taxon>Clostridia</taxon>
        <taxon>Lachnospirales</taxon>
        <taxon>Lachnospiraceae</taxon>
        <taxon>Zhenhengia</taxon>
    </lineage>
</organism>
<keyword evidence="3" id="KW-1185">Reference proteome</keyword>
<dbReference type="Proteomes" id="UP000655830">
    <property type="component" value="Unassembled WGS sequence"/>
</dbReference>
<name>A0A926ICY6_9FIRM</name>
<feature type="domain" description="Glycoside hydrolase 123 catalytic" evidence="1">
    <location>
        <begin position="173"/>
        <end position="502"/>
    </location>
</feature>
<dbReference type="InterPro" id="IPR025150">
    <property type="entry name" value="GH123_cat"/>
</dbReference>
<evidence type="ECO:0000259" key="1">
    <source>
        <dbReference type="Pfam" id="PF13320"/>
    </source>
</evidence>
<protein>
    <submittedName>
        <fullName evidence="2">DUF4091 domain-containing protein</fullName>
    </submittedName>
</protein>
<gene>
    <name evidence="2" type="ORF">H8718_01180</name>
</gene>
<dbReference type="AlphaFoldDB" id="A0A926ICY6"/>
<accession>A0A926ICY6</accession>
<proteinExistence type="predicted"/>
<comment type="caution">
    <text evidence="2">The sequence shown here is derived from an EMBL/GenBank/DDBJ whole genome shotgun (WGS) entry which is preliminary data.</text>
</comment>
<dbReference type="RefSeq" id="WP_249331219.1">
    <property type="nucleotide sequence ID" value="NZ_JACRSY010000002.1"/>
</dbReference>
<dbReference type="EMBL" id="JACRSY010000002">
    <property type="protein sequence ID" value="MBC8578153.1"/>
    <property type="molecule type" value="Genomic_DNA"/>
</dbReference>
<evidence type="ECO:0000313" key="3">
    <source>
        <dbReference type="Proteomes" id="UP000655830"/>
    </source>
</evidence>
<sequence>MSSTLQTVLLSSLAKVLPNEKPTSAFYENPMCCLNESFNFQVAYSSENPNWLHQYIHIEIDSKLKDYISISSVELVPSNFPCYAGADADYLMRTPGLLPDLLMPLKVPAVKVMPTQWRSLWFCLTPPADLTAGDYPVTISLKDGNGNIAAEHTFTLSVLNTYLPKQKTIHTEWFHTDGIAQFYNVPVFSERYWDLVANFMQTAAKHSVNMILTPLFTPPLDTEVGGERLTVQLVDIELDDLGHYHFNFDKLAKWIKLATEAGMEYFEISHLFTQWGANATPKIMVRVNGELQKRFGWHVAAKDESYKAFLDAFLPALKNFLDSQGLQGKCYFHISDEPSLDQIDNYKEAHDLVQGHLEGYPLMDALSNLEFYEKGIIDYPVCANDHITPFIEAKVPNLWAYYCCAQSVQVSNRFMALPSFRNRILGVQLYKYHIPGFLHWGYNFYNSHLSKRAINPFLVTDADMTFPSGDAFLVYPGEEGALESIRLKVLAEAFHDIRAFELLESLTSREEVLALIEENTDEPITFSVYPRTETYLLKLREKVNAKIAELV</sequence>
<evidence type="ECO:0000313" key="2">
    <source>
        <dbReference type="EMBL" id="MBC8578153.1"/>
    </source>
</evidence>